<evidence type="ECO:0000313" key="2">
    <source>
        <dbReference type="EMBL" id="GGG98063.1"/>
    </source>
</evidence>
<feature type="transmembrane region" description="Helical" evidence="1">
    <location>
        <begin position="74"/>
        <end position="94"/>
    </location>
</feature>
<keyword evidence="1" id="KW-1133">Transmembrane helix</keyword>
<comment type="caution">
    <text evidence="2">The sequence shown here is derived from an EMBL/GenBank/DDBJ whole genome shotgun (WGS) entry which is preliminary data.</text>
</comment>
<accession>A0ABQ1XMT0</accession>
<evidence type="ECO:0000256" key="1">
    <source>
        <dbReference type="SAM" id="Phobius"/>
    </source>
</evidence>
<keyword evidence="1" id="KW-0472">Membrane</keyword>
<reference evidence="3" key="1">
    <citation type="journal article" date="2019" name="Int. J. Syst. Evol. Microbiol.">
        <title>The Global Catalogue of Microorganisms (GCM) 10K type strain sequencing project: providing services to taxonomists for standard genome sequencing and annotation.</title>
        <authorList>
            <consortium name="The Broad Institute Genomics Platform"/>
            <consortium name="The Broad Institute Genome Sequencing Center for Infectious Disease"/>
            <person name="Wu L."/>
            <person name="Ma J."/>
        </authorList>
    </citation>
    <scope>NUCLEOTIDE SEQUENCE [LARGE SCALE GENOMIC DNA]</scope>
    <source>
        <strain evidence="3">CGMCC 1.15287</strain>
    </source>
</reference>
<gene>
    <name evidence="2" type="ORF">GCM10007422_10150</name>
</gene>
<dbReference type="EMBL" id="BMHZ01000001">
    <property type="protein sequence ID" value="GGG98063.1"/>
    <property type="molecule type" value="Genomic_DNA"/>
</dbReference>
<sequence>MLFFLSVILIIICGVQGKTEQSIGYKFYVQICRVAATYPLISINAVDDCDQNEYLTWLDRAKNSPRKIKNPDQIIFVKAISILIKCVFVFLMFLKSGCYNIY</sequence>
<keyword evidence="3" id="KW-1185">Reference proteome</keyword>
<name>A0ABQ1XMT0_9SPHI</name>
<keyword evidence="1" id="KW-0812">Transmembrane</keyword>
<evidence type="ECO:0000313" key="3">
    <source>
        <dbReference type="Proteomes" id="UP000642938"/>
    </source>
</evidence>
<proteinExistence type="predicted"/>
<protein>
    <submittedName>
        <fullName evidence="2">Uncharacterized protein</fullName>
    </submittedName>
</protein>
<dbReference type="Proteomes" id="UP000642938">
    <property type="component" value="Unassembled WGS sequence"/>
</dbReference>
<organism evidence="2 3">
    <name type="scientific">Pedobacter zeae</name>
    <dbReference type="NCBI Taxonomy" id="1737356"/>
    <lineage>
        <taxon>Bacteria</taxon>
        <taxon>Pseudomonadati</taxon>
        <taxon>Bacteroidota</taxon>
        <taxon>Sphingobacteriia</taxon>
        <taxon>Sphingobacteriales</taxon>
        <taxon>Sphingobacteriaceae</taxon>
        <taxon>Pedobacter</taxon>
    </lineage>
</organism>